<dbReference type="RefSeq" id="WP_124136453.1">
    <property type="nucleotide sequence ID" value="NZ_BSAR01000002.1"/>
</dbReference>
<protein>
    <recommendedName>
        <fullName evidence="2">Elongation factor Tu</fullName>
    </recommendedName>
</protein>
<evidence type="ECO:0000313" key="1">
    <source>
        <dbReference type="EMBL" id="KAB0561447.1"/>
    </source>
</evidence>
<sequence length="99" mass="11267">MKMYDILALVELSEEVPRPKVKGVVSGYSPHHKFHQVEYLASGVHTYPDDKAHYPGEAIVTRINFASWEFFGNEIKVGDDFEVRELDRVVGTGVVKEIF</sequence>
<gene>
    <name evidence="1" type="ORF">F7R07_06160</name>
</gene>
<accession>A0A643END7</accession>
<reference evidence="1" key="1">
    <citation type="submission" date="2019-09" db="EMBL/GenBank/DDBJ databases">
        <title>Draft genome sequences of 48 bacterial type strains from the CCUG.</title>
        <authorList>
            <person name="Tunovic T."/>
            <person name="Pineiro-Iglesias B."/>
            <person name="Unosson C."/>
            <person name="Inganas E."/>
            <person name="Ohlen M."/>
            <person name="Cardew S."/>
            <person name="Jensie-Markopoulos S."/>
            <person name="Salva-Serra F."/>
            <person name="Jaen-Luchoro D."/>
            <person name="Karlsson R."/>
            <person name="Svensson-Stadler L."/>
            <person name="Chun J."/>
            <person name="Moore E."/>
        </authorList>
    </citation>
    <scope>NUCLEOTIDE SEQUENCE</scope>
    <source>
        <strain evidence="1">CCUG 551</strain>
    </source>
</reference>
<dbReference type="InterPro" id="IPR009001">
    <property type="entry name" value="Transl_elong_EF1A/Init_IF2_C"/>
</dbReference>
<organism evidence="1">
    <name type="scientific">Pseudomonas aeruginosa</name>
    <dbReference type="NCBI Taxonomy" id="287"/>
    <lineage>
        <taxon>Bacteria</taxon>
        <taxon>Pseudomonadati</taxon>
        <taxon>Pseudomonadota</taxon>
        <taxon>Gammaproteobacteria</taxon>
        <taxon>Pseudomonadales</taxon>
        <taxon>Pseudomonadaceae</taxon>
        <taxon>Pseudomonas</taxon>
    </lineage>
</organism>
<proteinExistence type="predicted"/>
<dbReference type="SUPFAM" id="SSF50465">
    <property type="entry name" value="EF-Tu/eEF-1alpha/eIF2-gamma C-terminal domain"/>
    <property type="match status" value="1"/>
</dbReference>
<name>A0A643END7_PSEAI</name>
<dbReference type="Gene3D" id="2.40.30.10">
    <property type="entry name" value="Translation factors"/>
    <property type="match status" value="1"/>
</dbReference>
<comment type="caution">
    <text evidence="1">The sequence shown here is derived from an EMBL/GenBank/DDBJ whole genome shotgun (WGS) entry which is preliminary data.</text>
</comment>
<dbReference type="AlphaFoldDB" id="A0A643END7"/>
<dbReference type="EMBL" id="VZPH01000031">
    <property type="protein sequence ID" value="KAB0561447.1"/>
    <property type="molecule type" value="Genomic_DNA"/>
</dbReference>
<evidence type="ECO:0008006" key="2">
    <source>
        <dbReference type="Google" id="ProtNLM"/>
    </source>
</evidence>